<name>A0AAP0DZ03_9MAGN</name>
<dbReference type="Proteomes" id="UP001419268">
    <property type="component" value="Unassembled WGS sequence"/>
</dbReference>
<sequence>MEPVLKGSYVKTIYDYAYYWPHYTGISALVAYGRLKCERKEDRDCPAVLRAAWVMGRNGSVFHASNKYVRLSLIRSQDDFDLLLRKIDALVSQE</sequence>
<dbReference type="InterPro" id="IPR015424">
    <property type="entry name" value="PyrdxlP-dep_Trfase"/>
</dbReference>
<evidence type="ECO:0000313" key="2">
    <source>
        <dbReference type="EMBL" id="KAK9083674.1"/>
    </source>
</evidence>
<dbReference type="GO" id="GO:0016846">
    <property type="term" value="F:carbon-sulfur lyase activity"/>
    <property type="evidence" value="ECO:0007669"/>
    <property type="project" value="InterPro"/>
</dbReference>
<keyword evidence="3" id="KW-1185">Reference proteome</keyword>
<protein>
    <recommendedName>
        <fullName evidence="1">Alliinase C-terminal domain-containing protein</fullName>
    </recommendedName>
</protein>
<evidence type="ECO:0000259" key="1">
    <source>
        <dbReference type="Pfam" id="PF04864"/>
    </source>
</evidence>
<comment type="caution">
    <text evidence="2">The sequence shown here is derived from an EMBL/GenBank/DDBJ whole genome shotgun (WGS) entry which is preliminary data.</text>
</comment>
<feature type="domain" description="Alliinase C-terminal" evidence="1">
    <location>
        <begin position="2"/>
        <end position="27"/>
    </location>
</feature>
<reference evidence="2 3" key="1">
    <citation type="submission" date="2024-01" db="EMBL/GenBank/DDBJ databases">
        <title>Genome assemblies of Stephania.</title>
        <authorList>
            <person name="Yang L."/>
        </authorList>
    </citation>
    <scope>NUCLEOTIDE SEQUENCE [LARGE SCALE GENOMIC DNA]</scope>
    <source>
        <strain evidence="2">JXDWG</strain>
        <tissue evidence="2">Leaf</tissue>
    </source>
</reference>
<feature type="domain" description="Alliinase C-terminal" evidence="1">
    <location>
        <begin position="31"/>
        <end position="90"/>
    </location>
</feature>
<dbReference type="InterPro" id="IPR006948">
    <property type="entry name" value="Alliinase_C"/>
</dbReference>
<dbReference type="Pfam" id="PF04864">
    <property type="entry name" value="Alliinase_C"/>
    <property type="match status" value="2"/>
</dbReference>
<gene>
    <name evidence="2" type="ORF">Scep_030145</name>
</gene>
<dbReference type="EMBL" id="JBBNAG010000013">
    <property type="protein sequence ID" value="KAK9083674.1"/>
    <property type="molecule type" value="Genomic_DNA"/>
</dbReference>
<dbReference type="Gene3D" id="3.90.1150.10">
    <property type="entry name" value="Aspartate Aminotransferase, domain 1"/>
    <property type="match status" value="1"/>
</dbReference>
<accession>A0AAP0DZ03</accession>
<organism evidence="2 3">
    <name type="scientific">Stephania cephalantha</name>
    <dbReference type="NCBI Taxonomy" id="152367"/>
    <lineage>
        <taxon>Eukaryota</taxon>
        <taxon>Viridiplantae</taxon>
        <taxon>Streptophyta</taxon>
        <taxon>Embryophyta</taxon>
        <taxon>Tracheophyta</taxon>
        <taxon>Spermatophyta</taxon>
        <taxon>Magnoliopsida</taxon>
        <taxon>Ranunculales</taxon>
        <taxon>Menispermaceae</taxon>
        <taxon>Menispermoideae</taxon>
        <taxon>Cissampelideae</taxon>
        <taxon>Stephania</taxon>
    </lineage>
</organism>
<evidence type="ECO:0000313" key="3">
    <source>
        <dbReference type="Proteomes" id="UP001419268"/>
    </source>
</evidence>
<dbReference type="AlphaFoldDB" id="A0AAP0DZ03"/>
<dbReference type="InterPro" id="IPR015422">
    <property type="entry name" value="PyrdxlP-dep_Trfase_small"/>
</dbReference>
<dbReference type="SUPFAM" id="SSF53383">
    <property type="entry name" value="PLP-dependent transferases"/>
    <property type="match status" value="1"/>
</dbReference>
<proteinExistence type="predicted"/>